<dbReference type="AlphaFoldDB" id="A0A218WAJ4"/>
<evidence type="ECO:0000313" key="2">
    <source>
        <dbReference type="Proteomes" id="UP000197138"/>
    </source>
</evidence>
<gene>
    <name evidence="1" type="ORF">CDL15_Pgr006333</name>
</gene>
<organism evidence="1 2">
    <name type="scientific">Punica granatum</name>
    <name type="common">Pomegranate</name>
    <dbReference type="NCBI Taxonomy" id="22663"/>
    <lineage>
        <taxon>Eukaryota</taxon>
        <taxon>Viridiplantae</taxon>
        <taxon>Streptophyta</taxon>
        <taxon>Embryophyta</taxon>
        <taxon>Tracheophyta</taxon>
        <taxon>Spermatophyta</taxon>
        <taxon>Magnoliopsida</taxon>
        <taxon>eudicotyledons</taxon>
        <taxon>Gunneridae</taxon>
        <taxon>Pentapetalae</taxon>
        <taxon>rosids</taxon>
        <taxon>malvids</taxon>
        <taxon>Myrtales</taxon>
        <taxon>Lythraceae</taxon>
        <taxon>Punica</taxon>
    </lineage>
</organism>
<accession>A0A218WAJ4</accession>
<evidence type="ECO:0000313" key="1">
    <source>
        <dbReference type="EMBL" id="OWM69370.1"/>
    </source>
</evidence>
<comment type="caution">
    <text evidence="1">The sequence shown here is derived from an EMBL/GenBank/DDBJ whole genome shotgun (WGS) entry which is preliminary data.</text>
</comment>
<reference evidence="2" key="1">
    <citation type="journal article" date="2017" name="Plant J.">
        <title>The pomegranate (Punica granatum L.) genome and the genomics of punicalagin biosynthesis.</title>
        <authorList>
            <person name="Qin G."/>
            <person name="Xu C."/>
            <person name="Ming R."/>
            <person name="Tang H."/>
            <person name="Guyot R."/>
            <person name="Kramer E.M."/>
            <person name="Hu Y."/>
            <person name="Yi X."/>
            <person name="Qi Y."/>
            <person name="Xu X."/>
            <person name="Gao Z."/>
            <person name="Pan H."/>
            <person name="Jian J."/>
            <person name="Tian Y."/>
            <person name="Yue Z."/>
            <person name="Xu Y."/>
        </authorList>
    </citation>
    <scope>NUCLEOTIDE SEQUENCE [LARGE SCALE GENOMIC DNA]</scope>
    <source>
        <strain evidence="2">cv. Dabenzi</strain>
    </source>
</reference>
<dbReference type="EMBL" id="MTKT01004892">
    <property type="protein sequence ID" value="OWM69370.1"/>
    <property type="molecule type" value="Genomic_DNA"/>
</dbReference>
<sequence length="116" mass="13401">MDISRFYEVAVVQVEGYHKFVHKEAEAAASISATRTCSLTWPRSTTTFSAGLKSLSWPSATRIGYIPLHSQYIMIFMSQITYPYCQDSMERSETKWRLRHAMELKEREVGVSEDKK</sequence>
<protein>
    <submittedName>
        <fullName evidence="1">Uncharacterized protein</fullName>
    </submittedName>
</protein>
<name>A0A218WAJ4_PUNGR</name>
<proteinExistence type="predicted"/>
<dbReference type="Proteomes" id="UP000197138">
    <property type="component" value="Unassembled WGS sequence"/>
</dbReference>